<protein>
    <recommendedName>
        <fullName evidence="4">Transmembrane protein</fullName>
    </recommendedName>
</protein>
<dbReference type="AlphaFoldDB" id="F4H0E2"/>
<reference evidence="2 3" key="1">
    <citation type="submission" date="2011-04" db="EMBL/GenBank/DDBJ databases">
        <title>Complete sequence of Cellulomonas fimi ATCC 484.</title>
        <authorList>
            <consortium name="US DOE Joint Genome Institute"/>
            <person name="Lucas S."/>
            <person name="Han J."/>
            <person name="Lapidus A."/>
            <person name="Cheng J.-F."/>
            <person name="Goodwin L."/>
            <person name="Pitluck S."/>
            <person name="Peters L."/>
            <person name="Chertkov O."/>
            <person name="Detter J.C."/>
            <person name="Han C."/>
            <person name="Tapia R."/>
            <person name="Land M."/>
            <person name="Hauser L."/>
            <person name="Kyrpides N."/>
            <person name="Ivanova N."/>
            <person name="Ovchinnikova G."/>
            <person name="Pagani I."/>
            <person name="Mead D."/>
            <person name="Brumm P."/>
            <person name="Woyke T."/>
        </authorList>
    </citation>
    <scope>NUCLEOTIDE SEQUENCE [LARGE SCALE GENOMIC DNA]</scope>
    <source>
        <strain evidence="3">ATCC 484 / DSM 20113 / JCM 1341 / NBRC 15513 / NCIMB 8980 / NCTC 7547</strain>
    </source>
</reference>
<evidence type="ECO:0000256" key="1">
    <source>
        <dbReference type="SAM" id="Phobius"/>
    </source>
</evidence>
<evidence type="ECO:0000313" key="3">
    <source>
        <dbReference type="Proteomes" id="UP000008460"/>
    </source>
</evidence>
<dbReference type="RefSeq" id="WP_013772335.1">
    <property type="nucleotide sequence ID" value="NC_015514.1"/>
</dbReference>
<dbReference type="KEGG" id="cfi:Celf_3197"/>
<sequence>MRPAPQLSLRGELTARMERHWLAGYVLLVLCLPSAMACARIPSFTGKGAVLVAGLALAFAGWVRLRCARRLERILDESRPLRVVPVDDRGDDVDRA</sequence>
<dbReference type="EMBL" id="CP002666">
    <property type="protein sequence ID" value="AEE47311.1"/>
    <property type="molecule type" value="Genomic_DNA"/>
</dbReference>
<evidence type="ECO:0008006" key="4">
    <source>
        <dbReference type="Google" id="ProtNLM"/>
    </source>
</evidence>
<proteinExistence type="predicted"/>
<gene>
    <name evidence="2" type="ordered locus">Celf_3197</name>
</gene>
<dbReference type="HOGENOM" id="CLU_2354631_0_0_11"/>
<name>F4H0E2_CELFA</name>
<accession>F4H0E2</accession>
<keyword evidence="1" id="KW-0472">Membrane</keyword>
<keyword evidence="3" id="KW-1185">Reference proteome</keyword>
<feature type="transmembrane region" description="Helical" evidence="1">
    <location>
        <begin position="21"/>
        <end position="42"/>
    </location>
</feature>
<feature type="transmembrane region" description="Helical" evidence="1">
    <location>
        <begin position="48"/>
        <end position="65"/>
    </location>
</feature>
<organism evidence="2 3">
    <name type="scientific">Cellulomonas fimi (strain ATCC 484 / DSM 20113 / JCM 1341 / CCUG 24087 / LMG 16345 / NBRC 15513 / NCIMB 8980 / NCTC 7547 / NRS-133)</name>
    <dbReference type="NCBI Taxonomy" id="590998"/>
    <lineage>
        <taxon>Bacteria</taxon>
        <taxon>Bacillati</taxon>
        <taxon>Actinomycetota</taxon>
        <taxon>Actinomycetes</taxon>
        <taxon>Micrococcales</taxon>
        <taxon>Cellulomonadaceae</taxon>
        <taxon>Cellulomonas</taxon>
    </lineage>
</organism>
<evidence type="ECO:0000313" key="2">
    <source>
        <dbReference type="EMBL" id="AEE47311.1"/>
    </source>
</evidence>
<dbReference type="Proteomes" id="UP000008460">
    <property type="component" value="Chromosome"/>
</dbReference>
<keyword evidence="1" id="KW-1133">Transmembrane helix</keyword>
<keyword evidence="1" id="KW-0812">Transmembrane</keyword>